<protein>
    <recommendedName>
        <fullName evidence="5">Cell division protein FtsL</fullName>
    </recommendedName>
</protein>
<organism evidence="3 4">
    <name type="scientific">Geosporobacter ferrireducens</name>
    <dbReference type="NCBI Taxonomy" id="1424294"/>
    <lineage>
        <taxon>Bacteria</taxon>
        <taxon>Bacillati</taxon>
        <taxon>Bacillota</taxon>
        <taxon>Clostridia</taxon>
        <taxon>Peptostreptococcales</taxon>
        <taxon>Thermotaleaceae</taxon>
        <taxon>Geosporobacter</taxon>
    </lineage>
</organism>
<dbReference type="AlphaFoldDB" id="A0A1D8GC40"/>
<sequence length="162" mass="18784">MVVAQRKVQYEEVQPRESRHKEKKSVGISKKNKVKASHKLQIIISITALVGLCIGMIFGYVQLTETKYRIYYLDKEAGELSAQIENLKVELESVKKTDIIETQAKEMLNMQYPQKEQIVYLSLDDQPIMALKDTEMKDLEAEEKKGLFFLKDMFAKMYALLD</sequence>
<keyword evidence="2" id="KW-0812">Transmembrane</keyword>
<name>A0A1D8GC40_9FIRM</name>
<evidence type="ECO:0000256" key="1">
    <source>
        <dbReference type="SAM" id="MobiDB-lite"/>
    </source>
</evidence>
<dbReference type="OrthoDB" id="1757177at2"/>
<feature type="compositionally biased region" description="Basic and acidic residues" evidence="1">
    <location>
        <begin position="8"/>
        <end position="20"/>
    </location>
</feature>
<dbReference type="EMBL" id="CP017269">
    <property type="protein sequence ID" value="AOT68468.1"/>
    <property type="molecule type" value="Genomic_DNA"/>
</dbReference>
<gene>
    <name evidence="3" type="ORF">Gferi_01985</name>
</gene>
<evidence type="ECO:0008006" key="5">
    <source>
        <dbReference type="Google" id="ProtNLM"/>
    </source>
</evidence>
<dbReference type="STRING" id="1424294.Gferi_01985"/>
<evidence type="ECO:0000313" key="3">
    <source>
        <dbReference type="EMBL" id="AOT68468.1"/>
    </source>
</evidence>
<keyword evidence="2" id="KW-1133">Transmembrane helix</keyword>
<keyword evidence="4" id="KW-1185">Reference proteome</keyword>
<evidence type="ECO:0000313" key="4">
    <source>
        <dbReference type="Proteomes" id="UP000095743"/>
    </source>
</evidence>
<feature type="region of interest" description="Disordered" evidence="1">
    <location>
        <begin position="1"/>
        <end position="28"/>
    </location>
</feature>
<dbReference type="Proteomes" id="UP000095743">
    <property type="component" value="Chromosome"/>
</dbReference>
<dbReference type="RefSeq" id="WP_069974037.1">
    <property type="nucleotide sequence ID" value="NZ_CP017269.1"/>
</dbReference>
<dbReference type="KEGG" id="gfe:Gferi_01985"/>
<evidence type="ECO:0000256" key="2">
    <source>
        <dbReference type="SAM" id="Phobius"/>
    </source>
</evidence>
<reference evidence="3 4" key="1">
    <citation type="submission" date="2016-09" db="EMBL/GenBank/DDBJ databases">
        <title>Genomic analysis reveals versatility of anaerobic energy metabolism of Geosporobacter ferrireducens IRF9 of phylum Firmicutes.</title>
        <authorList>
            <person name="Kim S.-J."/>
        </authorList>
    </citation>
    <scope>NUCLEOTIDE SEQUENCE [LARGE SCALE GENOMIC DNA]</scope>
    <source>
        <strain evidence="3 4">IRF9</strain>
    </source>
</reference>
<keyword evidence="2" id="KW-0472">Membrane</keyword>
<accession>A0A1D8GC40</accession>
<proteinExistence type="predicted"/>
<feature type="transmembrane region" description="Helical" evidence="2">
    <location>
        <begin position="40"/>
        <end position="61"/>
    </location>
</feature>